<dbReference type="EMBL" id="JAVIJP010000001">
    <property type="protein sequence ID" value="KAL3655669.1"/>
    <property type="molecule type" value="Genomic_DNA"/>
</dbReference>
<reference evidence="8" key="1">
    <citation type="journal article" date="2024" name="IScience">
        <title>Strigolactones Initiate the Formation of Haustorium-like Structures in Castilleja.</title>
        <authorList>
            <person name="Buerger M."/>
            <person name="Peterson D."/>
            <person name="Chory J."/>
        </authorList>
    </citation>
    <scope>NUCLEOTIDE SEQUENCE [LARGE SCALE GENOMIC DNA]</scope>
</reference>
<keyword evidence="5" id="KW-0812">Transmembrane</keyword>
<dbReference type="Gene3D" id="3.30.40.10">
    <property type="entry name" value="Zinc/RING finger domain, C3HC4 (zinc finger)"/>
    <property type="match status" value="1"/>
</dbReference>
<evidence type="ECO:0000256" key="5">
    <source>
        <dbReference type="SAM" id="Phobius"/>
    </source>
</evidence>
<evidence type="ECO:0000313" key="7">
    <source>
        <dbReference type="EMBL" id="KAL3655669.1"/>
    </source>
</evidence>
<dbReference type="PROSITE" id="PS50089">
    <property type="entry name" value="ZF_RING_2"/>
    <property type="match status" value="1"/>
</dbReference>
<evidence type="ECO:0000259" key="6">
    <source>
        <dbReference type="PROSITE" id="PS50089"/>
    </source>
</evidence>
<dbReference type="AlphaFoldDB" id="A0ABD3ERH9"/>
<dbReference type="Pfam" id="PF13639">
    <property type="entry name" value="zf-RING_2"/>
    <property type="match status" value="1"/>
</dbReference>
<dbReference type="InterPro" id="IPR013083">
    <property type="entry name" value="Znf_RING/FYVE/PHD"/>
</dbReference>
<keyword evidence="5" id="KW-1133">Transmembrane helix</keyword>
<feature type="transmembrane region" description="Helical" evidence="5">
    <location>
        <begin position="6"/>
        <end position="30"/>
    </location>
</feature>
<comment type="caution">
    <text evidence="7">The sequence shown here is derived from an EMBL/GenBank/DDBJ whole genome shotgun (WGS) entry which is preliminary data.</text>
</comment>
<keyword evidence="8" id="KW-1185">Reference proteome</keyword>
<dbReference type="PANTHER" id="PTHR45969">
    <property type="entry name" value="RING ZINC FINGER PROTEIN-RELATED"/>
    <property type="match status" value="1"/>
</dbReference>
<feature type="domain" description="RING-type" evidence="6">
    <location>
        <begin position="105"/>
        <end position="148"/>
    </location>
</feature>
<dbReference type="SMART" id="SM00184">
    <property type="entry name" value="RING"/>
    <property type="match status" value="1"/>
</dbReference>
<evidence type="ECO:0000313" key="8">
    <source>
        <dbReference type="Proteomes" id="UP001632038"/>
    </source>
</evidence>
<keyword evidence="3" id="KW-0862">Zinc</keyword>
<proteinExistence type="predicted"/>
<dbReference type="InterPro" id="IPR001841">
    <property type="entry name" value="Znf_RING"/>
</dbReference>
<evidence type="ECO:0000256" key="3">
    <source>
        <dbReference type="ARBA" id="ARBA00022833"/>
    </source>
</evidence>
<accession>A0ABD3ERH9</accession>
<organism evidence="7 8">
    <name type="scientific">Castilleja foliolosa</name>
    <dbReference type="NCBI Taxonomy" id="1961234"/>
    <lineage>
        <taxon>Eukaryota</taxon>
        <taxon>Viridiplantae</taxon>
        <taxon>Streptophyta</taxon>
        <taxon>Embryophyta</taxon>
        <taxon>Tracheophyta</taxon>
        <taxon>Spermatophyta</taxon>
        <taxon>Magnoliopsida</taxon>
        <taxon>eudicotyledons</taxon>
        <taxon>Gunneridae</taxon>
        <taxon>Pentapetalae</taxon>
        <taxon>asterids</taxon>
        <taxon>lamiids</taxon>
        <taxon>Lamiales</taxon>
        <taxon>Orobanchaceae</taxon>
        <taxon>Pedicularideae</taxon>
        <taxon>Castillejinae</taxon>
        <taxon>Castilleja</taxon>
    </lineage>
</organism>
<protein>
    <recommendedName>
        <fullName evidence="6">RING-type domain-containing protein</fullName>
    </recommendedName>
</protein>
<sequence>MGLLYYAITIPSAFTTAFILNIFTNARFIFVGALTHLRLYKPPPDDQQQPNPTDSILILDHSSPSLIPVPVQLITAAIKNRVPTVLFRDYYTLEKGSSGELNVLCSICLDCIQSVDYVRDLYNCTHLFHTECLDNWVDEGQVTCPLCRSMLLPPKINPLFLR</sequence>
<name>A0ABD3ERH9_9LAMI</name>
<dbReference type="GO" id="GO:0008270">
    <property type="term" value="F:zinc ion binding"/>
    <property type="evidence" value="ECO:0007669"/>
    <property type="project" value="UniProtKB-KW"/>
</dbReference>
<keyword evidence="2 4" id="KW-0863">Zinc-finger</keyword>
<evidence type="ECO:0000256" key="4">
    <source>
        <dbReference type="PROSITE-ProRule" id="PRU00175"/>
    </source>
</evidence>
<keyword evidence="5" id="KW-0472">Membrane</keyword>
<gene>
    <name evidence="7" type="ORF">CASFOL_000065</name>
</gene>
<keyword evidence="1" id="KW-0479">Metal-binding</keyword>
<dbReference type="Proteomes" id="UP001632038">
    <property type="component" value="Unassembled WGS sequence"/>
</dbReference>
<evidence type="ECO:0000256" key="1">
    <source>
        <dbReference type="ARBA" id="ARBA00022723"/>
    </source>
</evidence>
<evidence type="ECO:0000256" key="2">
    <source>
        <dbReference type="ARBA" id="ARBA00022771"/>
    </source>
</evidence>
<dbReference type="SUPFAM" id="SSF57850">
    <property type="entry name" value="RING/U-box"/>
    <property type="match status" value="1"/>
</dbReference>
<dbReference type="PANTHER" id="PTHR45969:SF81">
    <property type="entry name" value="OS08G0157400 PROTEIN"/>
    <property type="match status" value="1"/>
</dbReference>